<name>A0A2S8GQJ4_9BACT</name>
<reference evidence="3 4" key="1">
    <citation type="submission" date="2018-02" db="EMBL/GenBank/DDBJ databases">
        <title>Comparative genomes isolates from brazilian mangrove.</title>
        <authorList>
            <person name="Araujo J.E."/>
            <person name="Taketani R.G."/>
            <person name="Silva M.C.P."/>
            <person name="Loureco M.V."/>
            <person name="Andreote F.D."/>
        </authorList>
    </citation>
    <scope>NUCLEOTIDE SEQUENCE [LARGE SCALE GENOMIC DNA]</scope>
    <source>
        <strain evidence="3 4">Nap-Phe MGV</strain>
    </source>
</reference>
<dbReference type="OrthoDB" id="291604at2"/>
<accession>A0A2S8GQJ4</accession>
<sequence length="985" mass="111361">MSTWIRQLAILGLLLLATGAAQAEPDWQLEKFPLPESSAARFQDLVIDETGSPWVLANNRVYYFDGEKFVALEDSQFKSGQYLTCFFGGQEEGAFLTQPGAAENEGKIFRLRADKCQPLTTFYYESRTSKPGLYVSNNRRLFNWGQAYLAVYDGNEWKRIEGQFGSRSQFARPVICDLGTDVYFYSTYDNRIYRCDGSNQLSVVDGPDAVAEQLERRKREYTYPAPVVTSTWNKDRVLLAFDQPPKLMAFDIRTKEMIDVTGPLQGDKRMLITDTFAKRDGSVWLLSPTFTSAGNTVHELAVDGTVTELTALRSTDWSNSIHRQNPGSMFETSDGDVVIAVQEYGISVYRDGQVVALDWRQGLGNGISAARPTRNDRQWLPYDRSGKGVMRIAVGAGEPPVDPQTFGWNEYKLAHGGQIWPLLDGEIVMFEADRPGELTRRTGDEVSYQKMPFETNRIFHSIVDDRGHLIVTVYPGKTYEISKQKVTEFERMEDALAAAVKDGAQRFRGSRGIGGAILAKDKRLWYLVHNANGVNMLRDGEWSTFRFRDDVYYLFESVDGEVIIRTQGGKLYRYDTGQMKEIAAGDVRRRDLMVGPRTTQAFDKELYAQDPDKYLLAMRDNMGSLRLYFDLASFEQANQMPAASPPGDDSVELPRYFDRYLGSRLSGGWLLMSQGAGAPYRVADKRLERVDFSETPLSGLWISDIYESPAGDIWFLSQYNQYPRAFQLKLSELTLRSDPIPQACGRELALTLDMQPERIAANVELFARVNDRPQAIERTPDGKVALRFPRSGEYRCRIGASRLGATAPKSLEFTVDASVDFPETVWEEGAAKAVTLTTVDWRPPVSAVPTKGERDVQLTWRIAGESWRKLEAAPVISLGDRAPGNYEIEFRASEADFWHDPSPVVVQVKYDPDFAEIIREMLPRLNDRDPEVRQAATAELQAMGPHVLPFLDRQIKETEEAIQALTKLKNLKAQIEYLERQKGRK</sequence>
<feature type="signal peptide" evidence="2">
    <location>
        <begin position="1"/>
        <end position="23"/>
    </location>
</feature>
<evidence type="ECO:0000256" key="1">
    <source>
        <dbReference type="SAM" id="Coils"/>
    </source>
</evidence>
<protein>
    <submittedName>
        <fullName evidence="3">Uncharacterized protein</fullName>
    </submittedName>
</protein>
<organism evidence="3 4">
    <name type="scientific">Blastopirellula marina</name>
    <dbReference type="NCBI Taxonomy" id="124"/>
    <lineage>
        <taxon>Bacteria</taxon>
        <taxon>Pseudomonadati</taxon>
        <taxon>Planctomycetota</taxon>
        <taxon>Planctomycetia</taxon>
        <taxon>Pirellulales</taxon>
        <taxon>Pirellulaceae</taxon>
        <taxon>Blastopirellula</taxon>
    </lineage>
</organism>
<dbReference type="SUPFAM" id="SSF50998">
    <property type="entry name" value="Quinoprotein alcohol dehydrogenase-like"/>
    <property type="match status" value="1"/>
</dbReference>
<evidence type="ECO:0000313" key="4">
    <source>
        <dbReference type="Proteomes" id="UP000237819"/>
    </source>
</evidence>
<dbReference type="Proteomes" id="UP000237819">
    <property type="component" value="Unassembled WGS sequence"/>
</dbReference>
<evidence type="ECO:0000313" key="3">
    <source>
        <dbReference type="EMBL" id="PQO46703.1"/>
    </source>
</evidence>
<keyword evidence="1" id="KW-0175">Coiled coil</keyword>
<dbReference type="InterPro" id="IPR011047">
    <property type="entry name" value="Quinoprotein_ADH-like_sf"/>
</dbReference>
<dbReference type="EMBL" id="PUHZ01000008">
    <property type="protein sequence ID" value="PQO46703.1"/>
    <property type="molecule type" value="Genomic_DNA"/>
</dbReference>
<keyword evidence="2" id="KW-0732">Signal</keyword>
<feature type="chain" id="PRO_5015770580" evidence="2">
    <location>
        <begin position="24"/>
        <end position="985"/>
    </location>
</feature>
<evidence type="ECO:0000256" key="2">
    <source>
        <dbReference type="SAM" id="SignalP"/>
    </source>
</evidence>
<dbReference type="RefSeq" id="WP_105334829.1">
    <property type="nucleotide sequence ID" value="NZ_PUHZ01000008.1"/>
</dbReference>
<gene>
    <name evidence="3" type="ORF">C5Y93_07665</name>
</gene>
<proteinExistence type="predicted"/>
<dbReference type="AlphaFoldDB" id="A0A2S8GQJ4"/>
<comment type="caution">
    <text evidence="3">The sequence shown here is derived from an EMBL/GenBank/DDBJ whole genome shotgun (WGS) entry which is preliminary data.</text>
</comment>
<feature type="coiled-coil region" evidence="1">
    <location>
        <begin position="948"/>
        <end position="981"/>
    </location>
</feature>